<feature type="signal peptide" evidence="9">
    <location>
        <begin position="1"/>
        <end position="18"/>
    </location>
</feature>
<dbReference type="Gene3D" id="3.40.50.1820">
    <property type="entry name" value="alpha/beta hydrolase"/>
    <property type="match status" value="1"/>
</dbReference>
<dbReference type="PANTHER" id="PTHR11005">
    <property type="entry name" value="LYSOSOMAL ACID LIPASE-RELATED"/>
    <property type="match status" value="1"/>
</dbReference>
<dbReference type="GO" id="GO:0016042">
    <property type="term" value="P:lipid catabolic process"/>
    <property type="evidence" value="ECO:0007669"/>
    <property type="project" value="UniProtKB-KW"/>
</dbReference>
<evidence type="ECO:0000256" key="5">
    <source>
        <dbReference type="ARBA" id="ARBA00023098"/>
    </source>
</evidence>
<feature type="active site" description="Nucleophile" evidence="8">
    <location>
        <position position="166"/>
    </location>
</feature>
<keyword evidence="5" id="KW-0443">Lipid metabolism</keyword>
<feature type="domain" description="AB hydrolase-1" evidence="10">
    <location>
        <begin position="72"/>
        <end position="181"/>
    </location>
</feature>
<dbReference type="SUPFAM" id="SSF53474">
    <property type="entry name" value="alpha/beta-Hydrolases"/>
    <property type="match status" value="1"/>
</dbReference>
<evidence type="ECO:0000259" key="10">
    <source>
        <dbReference type="Pfam" id="PF00561"/>
    </source>
</evidence>
<dbReference type="InterPro" id="IPR000073">
    <property type="entry name" value="AB_hydrolase_1"/>
</dbReference>
<evidence type="ECO:0000256" key="9">
    <source>
        <dbReference type="SAM" id="SignalP"/>
    </source>
</evidence>
<dbReference type="PIRSF" id="PIRSF000862">
    <property type="entry name" value="Steryl_ester_lip"/>
    <property type="match status" value="1"/>
</dbReference>
<feature type="active site" description="Charge relay system" evidence="8">
    <location>
        <position position="342"/>
    </location>
</feature>
<dbReference type="InterPro" id="IPR025483">
    <property type="entry name" value="Lipase_euk"/>
</dbReference>
<evidence type="ECO:0000256" key="3">
    <source>
        <dbReference type="ARBA" id="ARBA00022801"/>
    </source>
</evidence>
<dbReference type="FunFam" id="3.40.50.1820:FF:000057">
    <property type="entry name" value="Lipase"/>
    <property type="match status" value="1"/>
</dbReference>
<reference evidence="11" key="1">
    <citation type="submission" date="2021-12" db="EMBL/GenBank/DDBJ databases">
        <authorList>
            <person name="King R."/>
        </authorList>
    </citation>
    <scope>NUCLEOTIDE SEQUENCE</scope>
</reference>
<keyword evidence="6" id="KW-0325">Glycoprotein</keyword>
<evidence type="ECO:0000256" key="1">
    <source>
        <dbReference type="ARBA" id="ARBA00010701"/>
    </source>
</evidence>
<name>A0A9P0B2A7_BRAAE</name>
<proteinExistence type="inferred from homology"/>
<dbReference type="EMBL" id="OV121134">
    <property type="protein sequence ID" value="CAH0553309.1"/>
    <property type="molecule type" value="Genomic_DNA"/>
</dbReference>
<organism evidence="11 12">
    <name type="scientific">Brassicogethes aeneus</name>
    <name type="common">Rape pollen beetle</name>
    <name type="synonym">Meligethes aeneus</name>
    <dbReference type="NCBI Taxonomy" id="1431903"/>
    <lineage>
        <taxon>Eukaryota</taxon>
        <taxon>Metazoa</taxon>
        <taxon>Ecdysozoa</taxon>
        <taxon>Arthropoda</taxon>
        <taxon>Hexapoda</taxon>
        <taxon>Insecta</taxon>
        <taxon>Pterygota</taxon>
        <taxon>Neoptera</taxon>
        <taxon>Endopterygota</taxon>
        <taxon>Coleoptera</taxon>
        <taxon>Polyphaga</taxon>
        <taxon>Cucujiformia</taxon>
        <taxon>Nitidulidae</taxon>
        <taxon>Meligethinae</taxon>
        <taxon>Brassicogethes</taxon>
    </lineage>
</organism>
<dbReference type="Pfam" id="PF00561">
    <property type="entry name" value="Abhydrolase_1"/>
    <property type="match status" value="1"/>
</dbReference>
<feature type="active site" description="Charge relay system" evidence="8">
    <location>
        <position position="373"/>
    </location>
</feature>
<evidence type="ECO:0000256" key="6">
    <source>
        <dbReference type="ARBA" id="ARBA00023180"/>
    </source>
</evidence>
<dbReference type="OrthoDB" id="9974421at2759"/>
<keyword evidence="3 7" id="KW-0378">Hydrolase</keyword>
<evidence type="ECO:0000256" key="4">
    <source>
        <dbReference type="ARBA" id="ARBA00022963"/>
    </source>
</evidence>
<dbReference type="GO" id="GO:0016788">
    <property type="term" value="F:hydrolase activity, acting on ester bonds"/>
    <property type="evidence" value="ECO:0007669"/>
    <property type="project" value="InterPro"/>
</dbReference>
<keyword evidence="12" id="KW-1185">Reference proteome</keyword>
<evidence type="ECO:0000256" key="8">
    <source>
        <dbReference type="PIRSR" id="PIRSR000862-1"/>
    </source>
</evidence>
<dbReference type="AlphaFoldDB" id="A0A9P0B2A7"/>
<evidence type="ECO:0000313" key="11">
    <source>
        <dbReference type="EMBL" id="CAH0553309.1"/>
    </source>
</evidence>
<evidence type="ECO:0000256" key="2">
    <source>
        <dbReference type="ARBA" id="ARBA00022729"/>
    </source>
</evidence>
<evidence type="ECO:0000313" key="12">
    <source>
        <dbReference type="Proteomes" id="UP001154078"/>
    </source>
</evidence>
<keyword evidence="2 9" id="KW-0732">Signal</keyword>
<feature type="chain" id="PRO_5040126418" description="Lipase" evidence="9">
    <location>
        <begin position="19"/>
        <end position="403"/>
    </location>
</feature>
<evidence type="ECO:0000256" key="7">
    <source>
        <dbReference type="PIRNR" id="PIRNR000862"/>
    </source>
</evidence>
<keyword evidence="4 7" id="KW-0442">Lipid degradation</keyword>
<sequence>MKFNLTFLLCLNIGYVCSNLLEPHPDLDLTIEQVLTKYGYPFEVHDIETEDGYLLTTYRIPHGKNSTKIGTPILFVPGTGGTAENFLILGNDSAIAYYLADKGYDIWLMNQRGTTHSRRHKTLNPATDTKYWDFDWHEVGVYDIPANVDHLLNVTKKEKFIYIGHSQGTTTYFVFTSERPEYNNKIIVGIQFGVAVYLKNLHVPMLDFLGKYHRIIEGILRILNIHYIIPDNEEMLDAIKQFCGLTPASADVCGKALALLGSDDIKNLNFNNSFTPIIFRDSPAGASIKQMLHYFQMIDSGEFRQYDHGTTGNLKRYGQTEPPNYDLTKCLAPVAIFQGRGDFETTDETRDRLLSQLPNVVYYHVVAYEHFHHADFIWGNDVPELINKPVYRLLKRLKKLRYF</sequence>
<accession>A0A9P0B2A7</accession>
<gene>
    <name evidence="11" type="ORF">MELIAE_LOCUS5337</name>
</gene>
<protein>
    <recommendedName>
        <fullName evidence="7">Lipase</fullName>
    </recommendedName>
</protein>
<dbReference type="Proteomes" id="UP001154078">
    <property type="component" value="Chromosome 3"/>
</dbReference>
<comment type="similarity">
    <text evidence="1 7">Belongs to the AB hydrolase superfamily. Lipase family.</text>
</comment>
<dbReference type="InterPro" id="IPR029058">
    <property type="entry name" value="AB_hydrolase_fold"/>
</dbReference>